<dbReference type="FunFam" id="2.60.40.10:FF:000022">
    <property type="entry name" value="Cardiac titin"/>
    <property type="match status" value="1"/>
</dbReference>
<feature type="domain" description="Ig-like" evidence="1">
    <location>
        <begin position="25"/>
        <end position="113"/>
    </location>
</feature>
<reference evidence="2" key="2">
    <citation type="submission" date="2025-09" db="UniProtKB">
        <authorList>
            <consortium name="Ensembl"/>
        </authorList>
    </citation>
    <scope>IDENTIFICATION</scope>
</reference>
<accession>A0A8C9EUP9</accession>
<evidence type="ECO:0000313" key="2">
    <source>
        <dbReference type="Ensembl" id="ENSPSTP00000006005.1"/>
    </source>
</evidence>
<dbReference type="AlphaFoldDB" id="A0A8C9EUP9"/>
<dbReference type="PROSITE" id="PS50835">
    <property type="entry name" value="IG_LIKE"/>
    <property type="match status" value="2"/>
</dbReference>
<dbReference type="Proteomes" id="UP000694428">
    <property type="component" value="Unplaced"/>
</dbReference>
<dbReference type="InterPro" id="IPR013783">
    <property type="entry name" value="Ig-like_fold"/>
</dbReference>
<dbReference type="InterPro" id="IPR013098">
    <property type="entry name" value="Ig_I-set"/>
</dbReference>
<dbReference type="GO" id="GO:0004672">
    <property type="term" value="F:protein kinase activity"/>
    <property type="evidence" value="ECO:0007669"/>
    <property type="project" value="TreeGrafter"/>
</dbReference>
<dbReference type="Ensembl" id="ENSPSTT00000006298.1">
    <property type="protein sequence ID" value="ENSPSTP00000006005.1"/>
    <property type="gene ID" value="ENSPSTG00000004242.1"/>
</dbReference>
<organism evidence="2 3">
    <name type="scientific">Pavo cristatus</name>
    <name type="common">Indian peafowl</name>
    <name type="synonym">Blue peafowl</name>
    <dbReference type="NCBI Taxonomy" id="9049"/>
    <lineage>
        <taxon>Eukaryota</taxon>
        <taxon>Metazoa</taxon>
        <taxon>Chordata</taxon>
        <taxon>Craniata</taxon>
        <taxon>Vertebrata</taxon>
        <taxon>Euteleostomi</taxon>
        <taxon>Archelosauria</taxon>
        <taxon>Archosauria</taxon>
        <taxon>Dinosauria</taxon>
        <taxon>Saurischia</taxon>
        <taxon>Theropoda</taxon>
        <taxon>Coelurosauria</taxon>
        <taxon>Aves</taxon>
        <taxon>Neognathae</taxon>
        <taxon>Galloanserae</taxon>
        <taxon>Galliformes</taxon>
        <taxon>Phasianidae</taxon>
        <taxon>Phasianinae</taxon>
        <taxon>Pavo</taxon>
    </lineage>
</organism>
<dbReference type="SMART" id="SM00409">
    <property type="entry name" value="IG"/>
    <property type="match status" value="2"/>
</dbReference>
<dbReference type="InterPro" id="IPR036179">
    <property type="entry name" value="Ig-like_dom_sf"/>
</dbReference>
<dbReference type="PANTHER" id="PTHR47633">
    <property type="entry name" value="IMMUNOGLOBULIN"/>
    <property type="match status" value="1"/>
</dbReference>
<dbReference type="SUPFAM" id="SSF48726">
    <property type="entry name" value="Immunoglobulin"/>
    <property type="match status" value="2"/>
</dbReference>
<dbReference type="CDD" id="cd00096">
    <property type="entry name" value="Ig"/>
    <property type="match status" value="2"/>
</dbReference>
<name>A0A8C9EUP9_PAVCR</name>
<dbReference type="InterPro" id="IPR007110">
    <property type="entry name" value="Ig-like_dom"/>
</dbReference>
<proteinExistence type="predicted"/>
<protein>
    <recommendedName>
        <fullName evidence="1">Ig-like domain-containing protein</fullName>
    </recommendedName>
</protein>
<reference evidence="2" key="1">
    <citation type="submission" date="2025-08" db="UniProtKB">
        <authorList>
            <consortium name="Ensembl"/>
        </authorList>
    </citation>
    <scope>IDENTIFICATION</scope>
</reference>
<evidence type="ECO:0000259" key="1">
    <source>
        <dbReference type="PROSITE" id="PS50835"/>
    </source>
</evidence>
<evidence type="ECO:0000313" key="3">
    <source>
        <dbReference type="Proteomes" id="UP000694428"/>
    </source>
</evidence>
<dbReference type="InterPro" id="IPR003598">
    <property type="entry name" value="Ig_sub2"/>
</dbReference>
<dbReference type="Pfam" id="PF07679">
    <property type="entry name" value="I-set"/>
    <property type="match status" value="2"/>
</dbReference>
<dbReference type="FunFam" id="2.60.40.10:FF:001804">
    <property type="entry name" value="Titin, isoform CRA_a"/>
    <property type="match status" value="1"/>
</dbReference>
<feature type="domain" description="Ig-like" evidence="1">
    <location>
        <begin position="118"/>
        <end position="197"/>
    </location>
</feature>
<sequence>QIPEPKEGCFGADVCQAEMVIIDKPHFIKVLQSVQSAVNKKIRLECQVDEDRKVRVEWTKDGNKIPPGKDYKIYFEDKIASLEIPLAKLKDSGHYVCTVSNEAGSSSSSASVAVREPPSFVKKVDPSYLLTPGDSARLQCKVKGSPEIQVSWFKDNKKILESSASLEIKHLDASDAGVYICRATNSAGSKDSSSTLFIKGLAISTQLHCRTRVPGCTACIDCTFQGHV</sequence>
<dbReference type="Gene3D" id="2.60.40.10">
    <property type="entry name" value="Immunoglobulins"/>
    <property type="match status" value="2"/>
</dbReference>
<dbReference type="InterPro" id="IPR003599">
    <property type="entry name" value="Ig_sub"/>
</dbReference>
<dbReference type="SMART" id="SM00408">
    <property type="entry name" value="IGc2"/>
    <property type="match status" value="2"/>
</dbReference>
<keyword evidence="3" id="KW-1185">Reference proteome</keyword>
<dbReference type="PANTHER" id="PTHR47633:SF16">
    <property type="entry name" value="CAVP-TARGET PROTEIN-LIKE"/>
    <property type="match status" value="1"/>
</dbReference>